<evidence type="ECO:0000313" key="1">
    <source>
        <dbReference type="EMBL" id="KAK3593815.1"/>
    </source>
</evidence>
<reference evidence="1" key="3">
    <citation type="submission" date="2023-05" db="EMBL/GenBank/DDBJ databases">
        <authorList>
            <person name="Smith C.H."/>
        </authorList>
    </citation>
    <scope>NUCLEOTIDE SEQUENCE</scope>
    <source>
        <strain evidence="1">CHS0354</strain>
        <tissue evidence="1">Mantle</tissue>
    </source>
</reference>
<dbReference type="AlphaFoldDB" id="A0AAE0SLM4"/>
<keyword evidence="2" id="KW-1185">Reference proteome</keyword>
<dbReference type="Proteomes" id="UP001195483">
    <property type="component" value="Unassembled WGS sequence"/>
</dbReference>
<gene>
    <name evidence="1" type="ORF">CHS0354_014360</name>
</gene>
<dbReference type="EMBL" id="JAEAOA010000884">
    <property type="protein sequence ID" value="KAK3593815.1"/>
    <property type="molecule type" value="Genomic_DNA"/>
</dbReference>
<proteinExistence type="predicted"/>
<name>A0AAE0SLM4_9BIVA</name>
<protein>
    <submittedName>
        <fullName evidence="1">Uncharacterized protein</fullName>
    </submittedName>
</protein>
<sequence length="146" mass="16951">MTYNSSFVSSRIQWRPKQRFQAPEFIYQLIPPHPKGVEVEEDGDTDIAWLQTLGIHNIVMDPHTAKDFVKAVTYVAWESFSTRRPTTQEWKLGKNTLSKCYIEAFKQHLTITLIDAAEFLSLLHEFDVFSSPGYRENQTAEEICDH</sequence>
<comment type="caution">
    <text evidence="1">The sequence shown here is derived from an EMBL/GenBank/DDBJ whole genome shotgun (WGS) entry which is preliminary data.</text>
</comment>
<reference evidence="1" key="1">
    <citation type="journal article" date="2021" name="Genome Biol. Evol.">
        <title>A High-Quality Reference Genome for a Parasitic Bivalve with Doubly Uniparental Inheritance (Bivalvia: Unionida).</title>
        <authorList>
            <person name="Smith C.H."/>
        </authorList>
    </citation>
    <scope>NUCLEOTIDE SEQUENCE</scope>
    <source>
        <strain evidence="1">CHS0354</strain>
    </source>
</reference>
<evidence type="ECO:0000313" key="2">
    <source>
        <dbReference type="Proteomes" id="UP001195483"/>
    </source>
</evidence>
<reference evidence="1" key="2">
    <citation type="journal article" date="2021" name="Genome Biol. Evol.">
        <title>Developing a high-quality reference genome for a parasitic bivalve with doubly uniparental inheritance (Bivalvia: Unionida).</title>
        <authorList>
            <person name="Smith C.H."/>
        </authorList>
    </citation>
    <scope>NUCLEOTIDE SEQUENCE</scope>
    <source>
        <strain evidence="1">CHS0354</strain>
        <tissue evidence="1">Mantle</tissue>
    </source>
</reference>
<organism evidence="1 2">
    <name type="scientific">Potamilus streckersoni</name>
    <dbReference type="NCBI Taxonomy" id="2493646"/>
    <lineage>
        <taxon>Eukaryota</taxon>
        <taxon>Metazoa</taxon>
        <taxon>Spiralia</taxon>
        <taxon>Lophotrochozoa</taxon>
        <taxon>Mollusca</taxon>
        <taxon>Bivalvia</taxon>
        <taxon>Autobranchia</taxon>
        <taxon>Heteroconchia</taxon>
        <taxon>Palaeoheterodonta</taxon>
        <taxon>Unionida</taxon>
        <taxon>Unionoidea</taxon>
        <taxon>Unionidae</taxon>
        <taxon>Ambleminae</taxon>
        <taxon>Lampsilini</taxon>
        <taxon>Potamilus</taxon>
    </lineage>
</organism>
<accession>A0AAE0SLM4</accession>